<protein>
    <submittedName>
        <fullName evidence="1">Uncharacterized protein</fullName>
    </submittedName>
</protein>
<sequence>MSECGDERLDSLLFLWKYGRD</sequence>
<dbReference type="AlphaFoldDB" id="A0A2P2QVY1"/>
<evidence type="ECO:0000313" key="1">
    <source>
        <dbReference type="EMBL" id="MBX71031.1"/>
    </source>
</evidence>
<reference evidence="1" key="1">
    <citation type="submission" date="2018-02" db="EMBL/GenBank/DDBJ databases">
        <title>Rhizophora mucronata_Transcriptome.</title>
        <authorList>
            <person name="Meera S.P."/>
            <person name="Sreeshan A."/>
            <person name="Augustine A."/>
        </authorList>
    </citation>
    <scope>NUCLEOTIDE SEQUENCE</scope>
    <source>
        <tissue evidence="1">Leaf</tissue>
    </source>
</reference>
<dbReference type="EMBL" id="GGEC01090547">
    <property type="protein sequence ID" value="MBX71031.1"/>
    <property type="molecule type" value="Transcribed_RNA"/>
</dbReference>
<organism evidence="1">
    <name type="scientific">Rhizophora mucronata</name>
    <name type="common">Asiatic mangrove</name>
    <dbReference type="NCBI Taxonomy" id="61149"/>
    <lineage>
        <taxon>Eukaryota</taxon>
        <taxon>Viridiplantae</taxon>
        <taxon>Streptophyta</taxon>
        <taxon>Embryophyta</taxon>
        <taxon>Tracheophyta</taxon>
        <taxon>Spermatophyta</taxon>
        <taxon>Magnoliopsida</taxon>
        <taxon>eudicotyledons</taxon>
        <taxon>Gunneridae</taxon>
        <taxon>Pentapetalae</taxon>
        <taxon>rosids</taxon>
        <taxon>fabids</taxon>
        <taxon>Malpighiales</taxon>
        <taxon>Rhizophoraceae</taxon>
        <taxon>Rhizophora</taxon>
    </lineage>
</organism>
<accession>A0A2P2QVY1</accession>
<proteinExistence type="predicted"/>
<name>A0A2P2QVY1_RHIMU</name>